<evidence type="ECO:0000313" key="11">
    <source>
        <dbReference type="Proteomes" id="UP000233750"/>
    </source>
</evidence>
<keyword evidence="7" id="KW-0411">Iron-sulfur</keyword>
<evidence type="ECO:0000256" key="8">
    <source>
        <dbReference type="ARBA" id="ARBA00034078"/>
    </source>
</evidence>
<evidence type="ECO:0000256" key="5">
    <source>
        <dbReference type="ARBA" id="ARBA00022982"/>
    </source>
</evidence>
<dbReference type="CDD" id="cd00207">
    <property type="entry name" value="fer2"/>
    <property type="match status" value="1"/>
</dbReference>
<comment type="cofactor">
    <cofactor evidence="8">
        <name>[2Fe-2S] cluster</name>
        <dbReference type="ChEBI" id="CHEBI:190135"/>
    </cofactor>
</comment>
<keyword evidence="3" id="KW-0001">2Fe-2S</keyword>
<dbReference type="SUPFAM" id="SSF54292">
    <property type="entry name" value="2Fe-2S ferredoxin-like"/>
    <property type="match status" value="1"/>
</dbReference>
<dbReference type="InterPro" id="IPR001041">
    <property type="entry name" value="2Fe-2S_ferredoxin-type"/>
</dbReference>
<dbReference type="GO" id="GO:0051537">
    <property type="term" value="F:2 iron, 2 sulfur cluster binding"/>
    <property type="evidence" value="ECO:0007669"/>
    <property type="project" value="UniProtKB-KW"/>
</dbReference>
<dbReference type="PANTHER" id="PTHR43112">
    <property type="entry name" value="FERREDOXIN"/>
    <property type="match status" value="1"/>
</dbReference>
<keyword evidence="4" id="KW-0479">Metal-binding</keyword>
<sequence>MSGQPEVSGAVRILPAGVRLTVHTGETIVDAVRRHGYRTRYCCRRGGCRACKADLVEGEVGYPVPIAESVLSAEERAAGKCLPCRAQPVGEVVIRLSEKDTLTRVFGTFRPAS</sequence>
<organism evidence="10 11">
    <name type="scientific">Amycolatopsis echigonensis</name>
    <dbReference type="NCBI Taxonomy" id="2576905"/>
    <lineage>
        <taxon>Bacteria</taxon>
        <taxon>Bacillati</taxon>
        <taxon>Actinomycetota</taxon>
        <taxon>Actinomycetes</taxon>
        <taxon>Pseudonocardiales</taxon>
        <taxon>Pseudonocardiaceae</taxon>
        <taxon>Amycolatopsis</taxon>
    </lineage>
</organism>
<keyword evidence="6" id="KW-0408">Iron</keyword>
<protein>
    <submittedName>
        <fullName evidence="10">CDP-4-dehydro-6-deoxyglucose reductase</fullName>
    </submittedName>
</protein>
<keyword evidence="5" id="KW-0249">Electron transport</keyword>
<name>A0A2N3WAZ7_9PSEU</name>
<comment type="similarity">
    <text evidence="1">Belongs to the 2Fe2S plant-type ferredoxin family.</text>
</comment>
<dbReference type="InterPro" id="IPR036010">
    <property type="entry name" value="2Fe-2S_ferredoxin-like_sf"/>
</dbReference>
<evidence type="ECO:0000256" key="4">
    <source>
        <dbReference type="ARBA" id="ARBA00022723"/>
    </source>
</evidence>
<dbReference type="AlphaFoldDB" id="A0A2N3WAZ7"/>
<evidence type="ECO:0000256" key="7">
    <source>
        <dbReference type="ARBA" id="ARBA00023014"/>
    </source>
</evidence>
<dbReference type="GO" id="GO:0046872">
    <property type="term" value="F:metal ion binding"/>
    <property type="evidence" value="ECO:0007669"/>
    <property type="project" value="UniProtKB-KW"/>
</dbReference>
<dbReference type="InterPro" id="IPR012675">
    <property type="entry name" value="Beta-grasp_dom_sf"/>
</dbReference>
<evidence type="ECO:0000256" key="2">
    <source>
        <dbReference type="ARBA" id="ARBA00022448"/>
    </source>
</evidence>
<keyword evidence="2" id="KW-0813">Transport</keyword>
<feature type="domain" description="2Fe-2S ferredoxin-type" evidence="9">
    <location>
        <begin position="9"/>
        <end position="100"/>
    </location>
</feature>
<dbReference type="PROSITE" id="PS51085">
    <property type="entry name" value="2FE2S_FER_2"/>
    <property type="match status" value="1"/>
</dbReference>
<dbReference type="RefSeq" id="WP_101435114.1">
    <property type="nucleotide sequence ID" value="NZ_PJMY01000003.1"/>
</dbReference>
<gene>
    <name evidence="10" type="ORF">ATK30_1749</name>
</gene>
<comment type="caution">
    <text evidence="10">The sequence shown here is derived from an EMBL/GenBank/DDBJ whole genome shotgun (WGS) entry which is preliminary data.</text>
</comment>
<dbReference type="OrthoDB" id="9796486at2"/>
<dbReference type="Pfam" id="PF00111">
    <property type="entry name" value="Fer2"/>
    <property type="match status" value="1"/>
</dbReference>
<reference evidence="10 11" key="1">
    <citation type="submission" date="2017-12" db="EMBL/GenBank/DDBJ databases">
        <title>Sequencing the genomes of 1000 Actinobacteria strains.</title>
        <authorList>
            <person name="Klenk H.-P."/>
        </authorList>
    </citation>
    <scope>NUCLEOTIDE SEQUENCE [LARGE SCALE GENOMIC DNA]</scope>
    <source>
        <strain evidence="10 11">DSM 45165</strain>
    </source>
</reference>
<evidence type="ECO:0000256" key="1">
    <source>
        <dbReference type="ARBA" id="ARBA00007874"/>
    </source>
</evidence>
<dbReference type="PANTHER" id="PTHR43112:SF3">
    <property type="entry name" value="FERREDOXIN-2, CHLOROPLASTIC"/>
    <property type="match status" value="1"/>
</dbReference>
<keyword evidence="11" id="KW-1185">Reference proteome</keyword>
<evidence type="ECO:0000259" key="9">
    <source>
        <dbReference type="PROSITE" id="PS51085"/>
    </source>
</evidence>
<evidence type="ECO:0000313" key="10">
    <source>
        <dbReference type="EMBL" id="PKV90989.1"/>
    </source>
</evidence>
<proteinExistence type="inferred from homology"/>
<dbReference type="Proteomes" id="UP000233750">
    <property type="component" value="Unassembled WGS sequence"/>
</dbReference>
<evidence type="ECO:0000256" key="6">
    <source>
        <dbReference type="ARBA" id="ARBA00023004"/>
    </source>
</evidence>
<dbReference type="Gene3D" id="3.10.20.30">
    <property type="match status" value="1"/>
</dbReference>
<evidence type="ECO:0000256" key="3">
    <source>
        <dbReference type="ARBA" id="ARBA00022714"/>
    </source>
</evidence>
<accession>A0A2N3WAZ7</accession>
<dbReference type="EMBL" id="PJMY01000003">
    <property type="protein sequence ID" value="PKV90989.1"/>
    <property type="molecule type" value="Genomic_DNA"/>
</dbReference>